<dbReference type="Gene3D" id="3.30.450.20">
    <property type="entry name" value="PAS domain"/>
    <property type="match status" value="1"/>
</dbReference>
<evidence type="ECO:0000256" key="4">
    <source>
        <dbReference type="ARBA" id="ARBA00022475"/>
    </source>
</evidence>
<keyword evidence="7 14" id="KW-0812">Transmembrane</keyword>
<dbReference type="InterPro" id="IPR005467">
    <property type="entry name" value="His_kinase_dom"/>
</dbReference>
<dbReference type="GO" id="GO:0005524">
    <property type="term" value="F:ATP binding"/>
    <property type="evidence" value="ECO:0007669"/>
    <property type="project" value="UniProtKB-KW"/>
</dbReference>
<keyword evidence="5" id="KW-0597">Phosphoprotein</keyword>
<keyword evidence="8" id="KW-0547">Nucleotide-binding</keyword>
<keyword evidence="4" id="KW-1003">Cell membrane</keyword>
<evidence type="ECO:0000256" key="13">
    <source>
        <dbReference type="SAM" id="Coils"/>
    </source>
</evidence>
<proteinExistence type="predicted"/>
<feature type="domain" description="Histidine kinase" evidence="15">
    <location>
        <begin position="356"/>
        <end position="570"/>
    </location>
</feature>
<evidence type="ECO:0000256" key="10">
    <source>
        <dbReference type="ARBA" id="ARBA00022840"/>
    </source>
</evidence>
<keyword evidence="13" id="KW-0175">Coiled coil</keyword>
<sequence>MRRPLAILIFLGITALLSGGAWWLGYRTSLVQVADRGAADLRLAADRLVGQLARYRLIAVRLADHPDVVRLAQSGDASGIEALFLDVADQSGAFEVAFFAANGQVTATSSDGPPMAHSGDKPAFARAMTGALGLDHGRATDGATRTFTFMAPVFSGTYPQGAIAVRVDMEAVEESDWRGAPQVVFFTDKHDQVFVTNRSELLFRNFGTGAPADFAPTTTQQIGGIEIWTNAAGPYVPRRAVYREQPLPVIGLTGRALISTAPAERIAGLQAAVVAALCLAFGAVLFLVLERRRTLALANAGLEQRVARRTAALAAANTALRHEVTERKEAEHALRRAQADLVQAGKLSALGQMSAGISHELNQPLMAIRSFSENAALFLDKGRTVEARANLDRIADLSRRMARIIKNLRAFARQENEPMTDVDIVSVVSSVLEMTDSRLRTEGVTVDWSPQPGVPPVQGGEVRLQQVLLNLVTNALDAMVDRTPKRLEINVTPGMDHVEVTVRDTGPGLVDAGKIFDPFYTTKQVGASEEGMGLGLSISYGLVQSFGGAIHGRNHPQGGAIFTVRLATSCAEVAA</sequence>
<evidence type="ECO:0000256" key="2">
    <source>
        <dbReference type="ARBA" id="ARBA00004651"/>
    </source>
</evidence>
<dbReference type="Gene3D" id="3.30.565.10">
    <property type="entry name" value="Histidine kinase-like ATPase, C-terminal domain"/>
    <property type="match status" value="1"/>
</dbReference>
<dbReference type="Proteomes" id="UP001064087">
    <property type="component" value="Chromosome"/>
</dbReference>
<evidence type="ECO:0000256" key="8">
    <source>
        <dbReference type="ARBA" id="ARBA00022741"/>
    </source>
</evidence>
<evidence type="ECO:0000256" key="5">
    <source>
        <dbReference type="ARBA" id="ARBA00022553"/>
    </source>
</evidence>
<organism evidence="16 17">
    <name type="scientific">Roseovarius pelagicus</name>
    <dbReference type="NCBI Taxonomy" id="2980108"/>
    <lineage>
        <taxon>Bacteria</taxon>
        <taxon>Pseudomonadati</taxon>
        <taxon>Pseudomonadota</taxon>
        <taxon>Alphaproteobacteria</taxon>
        <taxon>Rhodobacterales</taxon>
        <taxon>Roseobacteraceae</taxon>
        <taxon>Roseovarius</taxon>
    </lineage>
</organism>
<evidence type="ECO:0000256" key="7">
    <source>
        <dbReference type="ARBA" id="ARBA00022692"/>
    </source>
</evidence>
<evidence type="ECO:0000256" key="11">
    <source>
        <dbReference type="ARBA" id="ARBA00022989"/>
    </source>
</evidence>
<dbReference type="EC" id="2.7.13.3" evidence="3"/>
<comment type="subcellular location">
    <subcellularLocation>
        <location evidence="2">Cell membrane</location>
        <topology evidence="2">Multi-pass membrane protein</topology>
    </subcellularLocation>
</comment>
<keyword evidence="10 16" id="KW-0067">ATP-binding</keyword>
<accession>A0ABY6D7T9</accession>
<protein>
    <recommendedName>
        <fullName evidence="3">histidine kinase</fullName>
        <ecNumber evidence="3">2.7.13.3</ecNumber>
    </recommendedName>
</protein>
<dbReference type="SUPFAM" id="SSF103190">
    <property type="entry name" value="Sensory domain-like"/>
    <property type="match status" value="1"/>
</dbReference>
<dbReference type="Pfam" id="PF02518">
    <property type="entry name" value="HATPase_c"/>
    <property type="match status" value="1"/>
</dbReference>
<reference evidence="16" key="1">
    <citation type="submission" date="2022-10" db="EMBL/GenBank/DDBJ databases">
        <title>Roseovarius pelagicus sp. nov., isolated from Arctic seawater.</title>
        <authorList>
            <person name="Hong Y.W."/>
            <person name="Hwang C.Y."/>
        </authorList>
    </citation>
    <scope>NUCLEOTIDE SEQUENCE</scope>
    <source>
        <strain evidence="16">HL-MP18</strain>
    </source>
</reference>
<dbReference type="EMBL" id="CP106738">
    <property type="protein sequence ID" value="UXX82206.1"/>
    <property type="molecule type" value="Genomic_DNA"/>
</dbReference>
<keyword evidence="11 14" id="KW-1133">Transmembrane helix</keyword>
<dbReference type="CDD" id="cd00082">
    <property type="entry name" value="HisKA"/>
    <property type="match status" value="1"/>
</dbReference>
<keyword evidence="9" id="KW-0418">Kinase</keyword>
<dbReference type="SMART" id="SM00387">
    <property type="entry name" value="HATPase_c"/>
    <property type="match status" value="1"/>
</dbReference>
<dbReference type="InterPro" id="IPR036890">
    <property type="entry name" value="HATPase_C_sf"/>
</dbReference>
<dbReference type="InterPro" id="IPR017055">
    <property type="entry name" value="Sig_transdc_His_kinase_DctB"/>
</dbReference>
<dbReference type="RefSeq" id="WP_263047196.1">
    <property type="nucleotide sequence ID" value="NZ_CP106738.1"/>
</dbReference>
<keyword evidence="12" id="KW-0902">Two-component regulatory system</keyword>
<gene>
    <name evidence="16" type="ORF">N7U68_13975</name>
</gene>
<dbReference type="SMART" id="SM00388">
    <property type="entry name" value="HisKA"/>
    <property type="match status" value="1"/>
</dbReference>
<dbReference type="SUPFAM" id="SSF47384">
    <property type="entry name" value="Homodimeric domain of signal transducing histidine kinase"/>
    <property type="match status" value="1"/>
</dbReference>
<keyword evidence="17" id="KW-1185">Reference proteome</keyword>
<dbReference type="Gene3D" id="1.10.287.130">
    <property type="match status" value="1"/>
</dbReference>
<evidence type="ECO:0000259" key="15">
    <source>
        <dbReference type="PROSITE" id="PS50109"/>
    </source>
</evidence>
<feature type="transmembrane region" description="Helical" evidence="14">
    <location>
        <begin position="267"/>
        <end position="289"/>
    </location>
</feature>
<evidence type="ECO:0000256" key="6">
    <source>
        <dbReference type="ARBA" id="ARBA00022679"/>
    </source>
</evidence>
<evidence type="ECO:0000256" key="1">
    <source>
        <dbReference type="ARBA" id="ARBA00000085"/>
    </source>
</evidence>
<evidence type="ECO:0000256" key="12">
    <source>
        <dbReference type="ARBA" id="ARBA00023012"/>
    </source>
</evidence>
<evidence type="ECO:0000313" key="16">
    <source>
        <dbReference type="EMBL" id="UXX82206.1"/>
    </source>
</evidence>
<dbReference type="SUPFAM" id="SSF55874">
    <property type="entry name" value="ATPase domain of HSP90 chaperone/DNA topoisomerase II/histidine kinase"/>
    <property type="match status" value="1"/>
</dbReference>
<evidence type="ECO:0000256" key="3">
    <source>
        <dbReference type="ARBA" id="ARBA00012438"/>
    </source>
</evidence>
<dbReference type="InterPro" id="IPR004358">
    <property type="entry name" value="Sig_transdc_His_kin-like_C"/>
</dbReference>
<dbReference type="Pfam" id="PF00512">
    <property type="entry name" value="HisKA"/>
    <property type="match status" value="1"/>
</dbReference>
<dbReference type="PRINTS" id="PR00344">
    <property type="entry name" value="BCTRLSENSOR"/>
</dbReference>
<dbReference type="PANTHER" id="PTHR43065:SF46">
    <property type="entry name" value="C4-DICARBOXYLATE TRANSPORT SENSOR PROTEIN DCTB"/>
    <property type="match status" value="1"/>
</dbReference>
<dbReference type="InterPro" id="IPR003661">
    <property type="entry name" value="HisK_dim/P_dom"/>
</dbReference>
<evidence type="ECO:0000256" key="14">
    <source>
        <dbReference type="SAM" id="Phobius"/>
    </source>
</evidence>
<keyword evidence="6" id="KW-0808">Transferase</keyword>
<dbReference type="PIRSF" id="PIRSF036431">
    <property type="entry name" value="STHK_DctB"/>
    <property type="match status" value="1"/>
</dbReference>
<feature type="coiled-coil region" evidence="13">
    <location>
        <begin position="320"/>
        <end position="347"/>
    </location>
</feature>
<dbReference type="PANTHER" id="PTHR43065">
    <property type="entry name" value="SENSOR HISTIDINE KINASE"/>
    <property type="match status" value="1"/>
</dbReference>
<dbReference type="InterPro" id="IPR029151">
    <property type="entry name" value="Sensor-like_sf"/>
</dbReference>
<dbReference type="PROSITE" id="PS50109">
    <property type="entry name" value="HIS_KIN"/>
    <property type="match status" value="1"/>
</dbReference>
<comment type="catalytic activity">
    <reaction evidence="1">
        <text>ATP + protein L-histidine = ADP + protein N-phospho-L-histidine.</text>
        <dbReference type="EC" id="2.7.13.3"/>
    </reaction>
</comment>
<dbReference type="InterPro" id="IPR003594">
    <property type="entry name" value="HATPase_dom"/>
</dbReference>
<evidence type="ECO:0000256" key="9">
    <source>
        <dbReference type="ARBA" id="ARBA00022777"/>
    </source>
</evidence>
<name>A0ABY6D7T9_9RHOB</name>
<keyword evidence="14" id="KW-0472">Membrane</keyword>
<dbReference type="InterPro" id="IPR036097">
    <property type="entry name" value="HisK_dim/P_sf"/>
</dbReference>
<evidence type="ECO:0000313" key="17">
    <source>
        <dbReference type="Proteomes" id="UP001064087"/>
    </source>
</evidence>